<dbReference type="Gramene" id="LPERR07G12030.1">
    <property type="protein sequence ID" value="LPERR07G12030.1"/>
    <property type="gene ID" value="LPERR07G12030"/>
</dbReference>
<dbReference type="Pfam" id="PF13962">
    <property type="entry name" value="PGG"/>
    <property type="match status" value="1"/>
</dbReference>
<dbReference type="PROSITE" id="PS50088">
    <property type="entry name" value="ANK_REPEAT"/>
    <property type="match status" value="1"/>
</dbReference>
<reference evidence="11" key="2">
    <citation type="submission" date="2013-12" db="EMBL/GenBank/DDBJ databases">
        <authorList>
            <person name="Yu Y."/>
            <person name="Lee S."/>
            <person name="de Baynast K."/>
            <person name="Wissotski M."/>
            <person name="Liu L."/>
            <person name="Talag J."/>
            <person name="Goicoechea J."/>
            <person name="Angelova A."/>
            <person name="Jetty R."/>
            <person name="Kudrna D."/>
            <person name="Golser W."/>
            <person name="Rivera L."/>
            <person name="Zhang J."/>
            <person name="Wing R."/>
        </authorList>
    </citation>
    <scope>NUCLEOTIDE SEQUENCE</scope>
</reference>
<keyword evidence="11" id="KW-1185">Reference proteome</keyword>
<evidence type="ECO:0000256" key="4">
    <source>
        <dbReference type="ARBA" id="ARBA00022989"/>
    </source>
</evidence>
<dbReference type="Proteomes" id="UP000032180">
    <property type="component" value="Chromosome 7"/>
</dbReference>
<dbReference type="InterPro" id="IPR036770">
    <property type="entry name" value="Ankyrin_rpt-contain_sf"/>
</dbReference>
<evidence type="ECO:0000313" key="11">
    <source>
        <dbReference type="Proteomes" id="UP000032180"/>
    </source>
</evidence>
<keyword evidence="5 7" id="KW-0040">ANK repeat</keyword>
<dbReference type="HOGENOM" id="CLU_664585_0_0_1"/>
<keyword evidence="3" id="KW-0677">Repeat</keyword>
<feature type="repeat" description="ANK" evidence="7">
    <location>
        <begin position="273"/>
        <end position="297"/>
    </location>
</feature>
<organism evidence="10 11">
    <name type="scientific">Leersia perrieri</name>
    <dbReference type="NCBI Taxonomy" id="77586"/>
    <lineage>
        <taxon>Eukaryota</taxon>
        <taxon>Viridiplantae</taxon>
        <taxon>Streptophyta</taxon>
        <taxon>Embryophyta</taxon>
        <taxon>Tracheophyta</taxon>
        <taxon>Spermatophyta</taxon>
        <taxon>Magnoliopsida</taxon>
        <taxon>Liliopsida</taxon>
        <taxon>Poales</taxon>
        <taxon>Poaceae</taxon>
        <taxon>BOP clade</taxon>
        <taxon>Oryzoideae</taxon>
        <taxon>Oryzeae</taxon>
        <taxon>Oryzinae</taxon>
        <taxon>Leersia</taxon>
    </lineage>
</organism>
<evidence type="ECO:0000256" key="5">
    <source>
        <dbReference type="ARBA" id="ARBA00023043"/>
    </source>
</evidence>
<proteinExistence type="predicted"/>
<evidence type="ECO:0000256" key="8">
    <source>
        <dbReference type="SAM" id="MobiDB-lite"/>
    </source>
</evidence>
<evidence type="ECO:0000256" key="1">
    <source>
        <dbReference type="ARBA" id="ARBA00004141"/>
    </source>
</evidence>
<evidence type="ECO:0000256" key="3">
    <source>
        <dbReference type="ARBA" id="ARBA00022737"/>
    </source>
</evidence>
<dbReference type="EnsemblPlants" id="LPERR07G12030.1">
    <property type="protein sequence ID" value="LPERR07G12030.1"/>
    <property type="gene ID" value="LPERR07G12030"/>
</dbReference>
<evidence type="ECO:0000259" key="9">
    <source>
        <dbReference type="Pfam" id="PF13962"/>
    </source>
</evidence>
<accession>A0A0D9WYU3</accession>
<protein>
    <recommendedName>
        <fullName evidence="9">PGG domain-containing protein</fullName>
    </recommendedName>
</protein>
<dbReference type="InterPro" id="IPR002110">
    <property type="entry name" value="Ankyrin_rpt"/>
</dbReference>
<feature type="domain" description="PGG" evidence="9">
    <location>
        <begin position="351"/>
        <end position="410"/>
    </location>
</feature>
<dbReference type="Gene3D" id="1.25.40.20">
    <property type="entry name" value="Ankyrin repeat-containing domain"/>
    <property type="match status" value="1"/>
</dbReference>
<reference evidence="10" key="3">
    <citation type="submission" date="2015-04" db="UniProtKB">
        <authorList>
            <consortium name="EnsemblPlants"/>
        </authorList>
    </citation>
    <scope>IDENTIFICATION</scope>
</reference>
<dbReference type="PANTHER" id="PTHR24186:SF50">
    <property type="entry name" value="ANKYRIN REPEAT-CONTAINING PROTEIN ITN1-LIKE ISOFORM X1"/>
    <property type="match status" value="1"/>
</dbReference>
<dbReference type="SMART" id="SM00248">
    <property type="entry name" value="ANK"/>
    <property type="match status" value="3"/>
</dbReference>
<name>A0A0D9WYU3_9ORYZ</name>
<dbReference type="PROSITE" id="PS50297">
    <property type="entry name" value="ANK_REP_REGION"/>
    <property type="match status" value="1"/>
</dbReference>
<reference evidence="10 11" key="1">
    <citation type="submission" date="2012-08" db="EMBL/GenBank/DDBJ databases">
        <title>Oryza genome evolution.</title>
        <authorList>
            <person name="Wing R.A."/>
        </authorList>
    </citation>
    <scope>NUCLEOTIDE SEQUENCE</scope>
</reference>
<evidence type="ECO:0000256" key="2">
    <source>
        <dbReference type="ARBA" id="ARBA00022692"/>
    </source>
</evidence>
<sequence>MAVETDQSCTSDKKKAVPQATADPQLLMASRRGDSKRLKELLGRLINPDDHDDGGVAVIVDVVPAAAAESSVLLDGVTIEGGLAAALHVVAACGDGDGFLRKILRARNGKGDTPLHCGRHRSRGGRRRRRIGGDAVPEDEQQFRGDRVAPCALSMVLGWLKKKPKTADMRRQHDQGSQGDWHVQMRSCTADYLLIELTSQRDKENGSTPLHLAASMDGLPSAHIGDHANLSAAYQPDNKGLYPIHVAASAGSLAAVETLLETCPDCATLRDLKGRTSLHAAAEKGRISVVERVCSKGELSLILNDPSIHTQRLLLTVGAPYGESRGDLFHGKCASITRDRKFKGGEEKMSENLTDAAQVLAISSVLITTVTFASAFTLPGGYRSASDGGGAAGTPVLAGGYFFDAFIICRCACL</sequence>
<feature type="region of interest" description="Disordered" evidence="8">
    <location>
        <begin position="1"/>
        <end position="23"/>
    </location>
</feature>
<evidence type="ECO:0000313" key="10">
    <source>
        <dbReference type="EnsemblPlants" id="LPERR07G12030.1"/>
    </source>
</evidence>
<feature type="compositionally biased region" description="Polar residues" evidence="8">
    <location>
        <begin position="1"/>
        <end position="10"/>
    </location>
</feature>
<keyword evidence="4" id="KW-1133">Transmembrane helix</keyword>
<keyword evidence="2" id="KW-0812">Transmembrane</keyword>
<evidence type="ECO:0000256" key="7">
    <source>
        <dbReference type="PROSITE-ProRule" id="PRU00023"/>
    </source>
</evidence>
<evidence type="ECO:0000256" key="6">
    <source>
        <dbReference type="ARBA" id="ARBA00023136"/>
    </source>
</evidence>
<dbReference type="AlphaFoldDB" id="A0A0D9WYU3"/>
<dbReference type="Pfam" id="PF12796">
    <property type="entry name" value="Ank_2"/>
    <property type="match status" value="1"/>
</dbReference>
<keyword evidence="6" id="KW-0472">Membrane</keyword>
<dbReference type="SUPFAM" id="SSF48403">
    <property type="entry name" value="Ankyrin repeat"/>
    <property type="match status" value="1"/>
</dbReference>
<dbReference type="eggNOG" id="KOG0504">
    <property type="taxonomic scope" value="Eukaryota"/>
</dbReference>
<dbReference type="GO" id="GO:0005886">
    <property type="term" value="C:plasma membrane"/>
    <property type="evidence" value="ECO:0007669"/>
    <property type="project" value="TreeGrafter"/>
</dbReference>
<dbReference type="PANTHER" id="PTHR24186">
    <property type="entry name" value="PROTEIN PHOSPHATASE 1 REGULATORY SUBUNIT"/>
    <property type="match status" value="1"/>
</dbReference>
<dbReference type="InterPro" id="IPR026961">
    <property type="entry name" value="PGG_dom"/>
</dbReference>
<dbReference type="STRING" id="77586.A0A0D9WYU3"/>
<comment type="subcellular location">
    <subcellularLocation>
        <location evidence="1">Membrane</location>
        <topology evidence="1">Multi-pass membrane protein</topology>
    </subcellularLocation>
</comment>